<evidence type="ECO:0000256" key="4">
    <source>
        <dbReference type="SAM" id="Coils"/>
    </source>
</evidence>
<dbReference type="GO" id="GO:0043565">
    <property type="term" value="F:sequence-specific DNA binding"/>
    <property type="evidence" value="ECO:0007669"/>
    <property type="project" value="InterPro"/>
</dbReference>
<feature type="domain" description="Leucine zipper homeobox-associated" evidence="5">
    <location>
        <begin position="9"/>
        <end position="52"/>
    </location>
</feature>
<keyword evidence="3" id="KW-0804">Transcription</keyword>
<comment type="caution">
    <text evidence="6">The sequence shown here is derived from an EMBL/GenBank/DDBJ whole genome shotgun (WGS) entry which is preliminary data.</text>
</comment>
<evidence type="ECO:0000256" key="2">
    <source>
        <dbReference type="ARBA" id="ARBA00023015"/>
    </source>
</evidence>
<evidence type="ECO:0000256" key="3">
    <source>
        <dbReference type="ARBA" id="ARBA00023163"/>
    </source>
</evidence>
<keyword evidence="7" id="KW-1185">Reference proteome</keyword>
<reference evidence="6 7" key="1">
    <citation type="submission" date="2024-03" db="EMBL/GenBank/DDBJ databases">
        <authorList>
            <person name="Martinez-Hernandez J."/>
        </authorList>
    </citation>
    <scope>NUCLEOTIDE SEQUENCE [LARGE SCALE GENOMIC DNA]</scope>
</reference>
<dbReference type="SMART" id="SM00340">
    <property type="entry name" value="HALZ"/>
    <property type="match status" value="1"/>
</dbReference>
<dbReference type="PANTHER" id="PTHR45714">
    <property type="entry name" value="HOMEOBOX-LEUCINE ZIPPER PROTEIN HAT14"/>
    <property type="match status" value="1"/>
</dbReference>
<sequence>MEGKMIKQKQAESEFESLNKYCKTLTEKNKRLQKELEELKSMLTSPGPFHVQIPATTIIKCPSCERICSGESNGSSPTTTLLIGSKSHNHFYTSKYPFSQSSSASC</sequence>
<dbReference type="PANTHER" id="PTHR45714:SF24">
    <property type="entry name" value="HOMEOBOX DOMAIN-CONTAINING PROTEIN"/>
    <property type="match status" value="1"/>
</dbReference>
<organism evidence="6 7">
    <name type="scientific">Lupinus luteus</name>
    <name type="common">European yellow lupine</name>
    <dbReference type="NCBI Taxonomy" id="3873"/>
    <lineage>
        <taxon>Eukaryota</taxon>
        <taxon>Viridiplantae</taxon>
        <taxon>Streptophyta</taxon>
        <taxon>Embryophyta</taxon>
        <taxon>Tracheophyta</taxon>
        <taxon>Spermatophyta</taxon>
        <taxon>Magnoliopsida</taxon>
        <taxon>eudicotyledons</taxon>
        <taxon>Gunneridae</taxon>
        <taxon>Pentapetalae</taxon>
        <taxon>rosids</taxon>
        <taxon>fabids</taxon>
        <taxon>Fabales</taxon>
        <taxon>Fabaceae</taxon>
        <taxon>Papilionoideae</taxon>
        <taxon>50 kb inversion clade</taxon>
        <taxon>genistoids sensu lato</taxon>
        <taxon>core genistoids</taxon>
        <taxon>Genisteae</taxon>
        <taxon>Lupinus</taxon>
    </lineage>
</organism>
<dbReference type="GO" id="GO:0005634">
    <property type="term" value="C:nucleus"/>
    <property type="evidence" value="ECO:0007669"/>
    <property type="project" value="UniProtKB-SubCell"/>
</dbReference>
<dbReference type="InterPro" id="IPR003106">
    <property type="entry name" value="Leu_zip_homeo"/>
</dbReference>
<dbReference type="Proteomes" id="UP001497480">
    <property type="component" value="Unassembled WGS sequence"/>
</dbReference>
<evidence type="ECO:0000256" key="1">
    <source>
        <dbReference type="ARBA" id="ARBA00004123"/>
    </source>
</evidence>
<dbReference type="GO" id="GO:0006355">
    <property type="term" value="P:regulation of DNA-templated transcription"/>
    <property type="evidence" value="ECO:0007669"/>
    <property type="project" value="InterPro"/>
</dbReference>
<feature type="coiled-coil region" evidence="4">
    <location>
        <begin position="15"/>
        <end position="42"/>
    </location>
</feature>
<name>A0AAV1XLT0_LUPLU</name>
<evidence type="ECO:0000259" key="5">
    <source>
        <dbReference type="SMART" id="SM00340"/>
    </source>
</evidence>
<keyword evidence="2" id="KW-0805">Transcription regulation</keyword>
<protein>
    <recommendedName>
        <fullName evidence="5">Leucine zipper homeobox-associated domain-containing protein</fullName>
    </recommendedName>
</protein>
<comment type="subcellular location">
    <subcellularLocation>
        <location evidence="1">Nucleus</location>
    </subcellularLocation>
</comment>
<accession>A0AAV1XLT0</accession>
<gene>
    <name evidence="6" type="ORF">LLUT_LOCUS23589</name>
</gene>
<evidence type="ECO:0000313" key="7">
    <source>
        <dbReference type="Proteomes" id="UP001497480"/>
    </source>
</evidence>
<proteinExistence type="predicted"/>
<keyword evidence="4" id="KW-0175">Coiled coil</keyword>
<evidence type="ECO:0000313" key="6">
    <source>
        <dbReference type="EMBL" id="CAL0322529.1"/>
    </source>
</evidence>
<dbReference type="InterPro" id="IPR050762">
    <property type="entry name" value="HD-ZIP_Homeobox_LZ_Class_II"/>
</dbReference>
<dbReference type="EMBL" id="CAXHTB010000016">
    <property type="protein sequence ID" value="CAL0322529.1"/>
    <property type="molecule type" value="Genomic_DNA"/>
</dbReference>
<dbReference type="AlphaFoldDB" id="A0AAV1XLT0"/>